<evidence type="ECO:0008006" key="8">
    <source>
        <dbReference type="Google" id="ProtNLM"/>
    </source>
</evidence>
<dbReference type="SUPFAM" id="SSF48464">
    <property type="entry name" value="ENTH/VHS domain"/>
    <property type="match status" value="1"/>
</dbReference>
<feature type="compositionally biased region" description="Polar residues" evidence="3">
    <location>
        <begin position="389"/>
        <end position="401"/>
    </location>
</feature>
<evidence type="ECO:0000256" key="1">
    <source>
        <dbReference type="ARBA" id="ARBA00022448"/>
    </source>
</evidence>
<dbReference type="PANTHER" id="PTHR47789">
    <property type="entry name" value="LAS SEVENTEEN-BINDING PROTEIN 5"/>
    <property type="match status" value="1"/>
</dbReference>
<dbReference type="InterPro" id="IPR004152">
    <property type="entry name" value="GAT_dom"/>
</dbReference>
<keyword evidence="7" id="KW-1185">Reference proteome</keyword>
<name>A0A1E4TH71_9ASCO</name>
<dbReference type="InterPro" id="IPR002014">
    <property type="entry name" value="VHS_dom"/>
</dbReference>
<dbReference type="CDD" id="cd14232">
    <property type="entry name" value="GAT_LSB5"/>
    <property type="match status" value="1"/>
</dbReference>
<dbReference type="Proteomes" id="UP000095023">
    <property type="component" value="Unassembled WGS sequence"/>
</dbReference>
<dbReference type="InterPro" id="IPR038425">
    <property type="entry name" value="GAT_sf"/>
</dbReference>
<dbReference type="GO" id="GO:0007015">
    <property type="term" value="P:actin filament organization"/>
    <property type="evidence" value="ECO:0007669"/>
    <property type="project" value="InterPro"/>
</dbReference>
<dbReference type="GO" id="GO:0043130">
    <property type="term" value="F:ubiquitin binding"/>
    <property type="evidence" value="ECO:0007669"/>
    <property type="project" value="InterPro"/>
</dbReference>
<dbReference type="PROSITE" id="PS50179">
    <property type="entry name" value="VHS"/>
    <property type="match status" value="1"/>
</dbReference>
<feature type="compositionally biased region" description="Acidic residues" evidence="3">
    <location>
        <begin position="352"/>
        <end position="366"/>
    </location>
</feature>
<dbReference type="GO" id="GO:0006897">
    <property type="term" value="P:endocytosis"/>
    <property type="evidence" value="ECO:0007669"/>
    <property type="project" value="InterPro"/>
</dbReference>
<feature type="domain" description="VHS" evidence="4">
    <location>
        <begin position="19"/>
        <end position="133"/>
    </location>
</feature>
<proteinExistence type="predicted"/>
<dbReference type="OrthoDB" id="10068368at2759"/>
<dbReference type="InterPro" id="IPR044103">
    <property type="entry name" value="GAT_LSB5"/>
</dbReference>
<dbReference type="SMART" id="SM00288">
    <property type="entry name" value="VHS"/>
    <property type="match status" value="1"/>
</dbReference>
<dbReference type="GO" id="GO:0051666">
    <property type="term" value="P:actin cortical patch localization"/>
    <property type="evidence" value="ECO:0007669"/>
    <property type="project" value="TreeGrafter"/>
</dbReference>
<dbReference type="GO" id="GO:0015031">
    <property type="term" value="P:protein transport"/>
    <property type="evidence" value="ECO:0007669"/>
    <property type="project" value="UniProtKB-KW"/>
</dbReference>
<reference evidence="7" key="1">
    <citation type="submission" date="2016-02" db="EMBL/GenBank/DDBJ databases">
        <title>Comparative genomics of biotechnologically important yeasts.</title>
        <authorList>
            <consortium name="DOE Joint Genome Institute"/>
            <person name="Riley R."/>
            <person name="Haridas S."/>
            <person name="Wolfe K.H."/>
            <person name="Lopes M.R."/>
            <person name="Hittinger C.T."/>
            <person name="Goker M."/>
            <person name="Salamov A."/>
            <person name="Wisecaver J."/>
            <person name="Long T.M."/>
            <person name="Aerts A.L."/>
            <person name="Barry K."/>
            <person name="Choi C."/>
            <person name="Clum A."/>
            <person name="Coughlan A.Y."/>
            <person name="Deshpande S."/>
            <person name="Douglass A.P."/>
            <person name="Hanson S.J."/>
            <person name="Klenk H.-P."/>
            <person name="Labutti K."/>
            <person name="Lapidus A."/>
            <person name="Lindquist E."/>
            <person name="Lipzen A."/>
            <person name="Meier-Kolthoff J.P."/>
            <person name="Ohm R.A."/>
            <person name="Otillar R.P."/>
            <person name="Pangilinan J."/>
            <person name="Peng Y."/>
            <person name="Rokas A."/>
            <person name="Rosa C.A."/>
            <person name="Scheuner C."/>
            <person name="Sibirny A.A."/>
            <person name="Slot J.C."/>
            <person name="Stielow J.B."/>
            <person name="Sun H."/>
            <person name="Kurtzman C.P."/>
            <person name="Blackwell M."/>
            <person name="Jeffries T.W."/>
            <person name="Grigoriev I.V."/>
        </authorList>
    </citation>
    <scope>NUCLEOTIDE SEQUENCE [LARGE SCALE GENOMIC DNA]</scope>
    <source>
        <strain evidence="7">NRRL Y-17796</strain>
    </source>
</reference>
<keyword evidence="1" id="KW-0813">Transport</keyword>
<dbReference type="InterPro" id="IPR008942">
    <property type="entry name" value="ENTH_VHS"/>
</dbReference>
<dbReference type="Gene3D" id="1.20.58.160">
    <property type="match status" value="1"/>
</dbReference>
<dbReference type="PROSITE" id="PS50909">
    <property type="entry name" value="GAT"/>
    <property type="match status" value="1"/>
</dbReference>
<dbReference type="CDD" id="cd16980">
    <property type="entry name" value="VHS_Lsb5"/>
    <property type="match status" value="1"/>
</dbReference>
<evidence type="ECO:0000256" key="3">
    <source>
        <dbReference type="SAM" id="MobiDB-lite"/>
    </source>
</evidence>
<evidence type="ECO:0000256" key="2">
    <source>
        <dbReference type="ARBA" id="ARBA00022927"/>
    </source>
</evidence>
<feature type="region of interest" description="Disordered" evidence="3">
    <location>
        <begin position="335"/>
        <end position="441"/>
    </location>
</feature>
<gene>
    <name evidence="6" type="ORF">CANCADRAFT_116410</name>
</gene>
<feature type="domain" description="GAT" evidence="5">
    <location>
        <begin position="244"/>
        <end position="332"/>
    </location>
</feature>
<accession>A0A1E4TH71</accession>
<evidence type="ECO:0000259" key="5">
    <source>
        <dbReference type="PROSITE" id="PS50909"/>
    </source>
</evidence>
<feature type="compositionally biased region" description="Basic and acidic residues" evidence="3">
    <location>
        <begin position="189"/>
        <end position="202"/>
    </location>
</feature>
<protein>
    <recommendedName>
        <fullName evidence="8">VHS domain-containing protein</fullName>
    </recommendedName>
</protein>
<dbReference type="GO" id="GO:0030479">
    <property type="term" value="C:actin cortical patch"/>
    <property type="evidence" value="ECO:0007669"/>
    <property type="project" value="TreeGrafter"/>
</dbReference>
<feature type="region of interest" description="Disordered" evidence="3">
    <location>
        <begin position="142"/>
        <end position="242"/>
    </location>
</feature>
<organism evidence="6 7">
    <name type="scientific">Tortispora caseinolytica NRRL Y-17796</name>
    <dbReference type="NCBI Taxonomy" id="767744"/>
    <lineage>
        <taxon>Eukaryota</taxon>
        <taxon>Fungi</taxon>
        <taxon>Dikarya</taxon>
        <taxon>Ascomycota</taxon>
        <taxon>Saccharomycotina</taxon>
        <taxon>Trigonopsidomycetes</taxon>
        <taxon>Trigonopsidales</taxon>
        <taxon>Trigonopsidaceae</taxon>
        <taxon>Tortispora</taxon>
    </lineage>
</organism>
<dbReference type="EMBL" id="KV453842">
    <property type="protein sequence ID" value="ODV91096.1"/>
    <property type="molecule type" value="Genomic_DNA"/>
</dbReference>
<dbReference type="GO" id="GO:0007034">
    <property type="term" value="P:vacuolar transport"/>
    <property type="evidence" value="ECO:0007669"/>
    <property type="project" value="UniProtKB-ARBA"/>
</dbReference>
<feature type="compositionally biased region" description="Low complexity" evidence="3">
    <location>
        <begin position="340"/>
        <end position="351"/>
    </location>
</feature>
<feature type="compositionally biased region" description="Polar residues" evidence="3">
    <location>
        <begin position="221"/>
        <end position="230"/>
    </location>
</feature>
<dbReference type="AlphaFoldDB" id="A0A1E4TH71"/>
<dbReference type="GO" id="GO:0035091">
    <property type="term" value="F:phosphatidylinositol binding"/>
    <property type="evidence" value="ECO:0007669"/>
    <property type="project" value="InterPro"/>
</dbReference>
<dbReference type="PANTHER" id="PTHR47789:SF1">
    <property type="entry name" value="LAS SEVENTEEN-BINDING PROTEIN 5"/>
    <property type="match status" value="1"/>
</dbReference>
<dbReference type="Gene3D" id="1.25.40.90">
    <property type="match status" value="1"/>
</dbReference>
<dbReference type="Pfam" id="PF00790">
    <property type="entry name" value="VHS"/>
    <property type="match status" value="1"/>
</dbReference>
<feature type="compositionally biased region" description="Basic and acidic residues" evidence="3">
    <location>
        <begin position="160"/>
        <end position="169"/>
    </location>
</feature>
<dbReference type="InterPro" id="IPR045007">
    <property type="entry name" value="LSB5"/>
</dbReference>
<dbReference type="SUPFAM" id="SSF89009">
    <property type="entry name" value="GAT-like domain"/>
    <property type="match status" value="1"/>
</dbReference>
<evidence type="ECO:0000259" key="4">
    <source>
        <dbReference type="PROSITE" id="PS50179"/>
    </source>
</evidence>
<sequence length="441" mass="49239">MGFFDDHPYTAVTVSIEDLTSESYAEDSIDGIVELLESIKLSASGPTEAARAIRKKLKYGTDHMKLRALTLLDTILDNGSDRVRSQIIDYRLAQYLREMAMETNLNSRVRKKLIALCKSWSVRYKDVPGVSSVAGVAGVSSVSKTASGNGQQRHRTTAHAQKDTDDSSEPRYSTARHRRYSESSIQHGSRVDKDNETYAEARARKKKAKEKEREMARRSANRTGSGTTASKSRKSQASKFDLAKEKPKLNSVLAQAGTAATNLNNAIQRLDLRIELPVDNEETRSLFEKCKELRRAVLRYIQLIESEEFLGPLIHANEELVNALKHYDKLSFPDESIDYSNQSESAQSSAGSEEDEESEESDDDNDTYNAFPRAGPSRRRLRRMPSGATDSESYLSDSDVSYSERPPVSVEVLATKRKPPIPPKPTKLAGNKLPNPFEDPE</sequence>
<evidence type="ECO:0000313" key="7">
    <source>
        <dbReference type="Proteomes" id="UP000095023"/>
    </source>
</evidence>
<keyword evidence="2" id="KW-0653">Protein transport</keyword>
<evidence type="ECO:0000313" key="6">
    <source>
        <dbReference type="EMBL" id="ODV91096.1"/>
    </source>
</evidence>
<dbReference type="Pfam" id="PF03127">
    <property type="entry name" value="GAT"/>
    <property type="match status" value="1"/>
</dbReference>